<dbReference type="InterPro" id="IPR050796">
    <property type="entry name" value="SCF_F-box_component"/>
</dbReference>
<dbReference type="Pfam" id="PF00646">
    <property type="entry name" value="F-box"/>
    <property type="match status" value="1"/>
</dbReference>
<dbReference type="SUPFAM" id="SSF81383">
    <property type="entry name" value="F-box domain"/>
    <property type="match status" value="1"/>
</dbReference>
<dbReference type="InterPro" id="IPR036047">
    <property type="entry name" value="F-box-like_dom_sf"/>
</dbReference>
<evidence type="ECO:0000313" key="3">
    <source>
        <dbReference type="Proteomes" id="UP001153555"/>
    </source>
</evidence>
<proteinExistence type="predicted"/>
<dbReference type="PANTHER" id="PTHR31672:SF13">
    <property type="entry name" value="F-BOX PROTEIN CPR30-LIKE"/>
    <property type="match status" value="1"/>
</dbReference>
<dbReference type="AlphaFoldDB" id="A0A9N7NHW7"/>
<gene>
    <name evidence="2" type="ORF">SHERM_02642</name>
</gene>
<dbReference type="InterPro" id="IPR013187">
    <property type="entry name" value="F-box-assoc_dom_typ3"/>
</dbReference>
<evidence type="ECO:0000259" key="1">
    <source>
        <dbReference type="SMART" id="SM00256"/>
    </source>
</evidence>
<dbReference type="OrthoDB" id="1527437at2759"/>
<dbReference type="InterPro" id="IPR017451">
    <property type="entry name" value="F-box-assoc_interact_dom"/>
</dbReference>
<feature type="domain" description="F-box" evidence="1">
    <location>
        <begin position="58"/>
        <end position="99"/>
    </location>
</feature>
<dbReference type="Gene3D" id="1.20.1280.50">
    <property type="match status" value="1"/>
</dbReference>
<dbReference type="EMBL" id="CACSLK010028053">
    <property type="protein sequence ID" value="CAA0834835.1"/>
    <property type="molecule type" value="Genomic_DNA"/>
</dbReference>
<name>A0A9N7NHW7_STRHE</name>
<dbReference type="InterPro" id="IPR001810">
    <property type="entry name" value="F-box_dom"/>
</dbReference>
<reference evidence="2" key="1">
    <citation type="submission" date="2019-12" db="EMBL/GenBank/DDBJ databases">
        <authorList>
            <person name="Scholes J."/>
        </authorList>
    </citation>
    <scope>NUCLEOTIDE SEQUENCE</scope>
</reference>
<comment type="caution">
    <text evidence="2">The sequence shown here is derived from an EMBL/GenBank/DDBJ whole genome shotgun (WGS) entry which is preliminary data.</text>
</comment>
<dbReference type="SMART" id="SM00256">
    <property type="entry name" value="FBOX"/>
    <property type="match status" value="1"/>
</dbReference>
<organism evidence="2 3">
    <name type="scientific">Striga hermonthica</name>
    <name type="common">Purple witchweed</name>
    <name type="synonym">Buchnera hermonthica</name>
    <dbReference type="NCBI Taxonomy" id="68872"/>
    <lineage>
        <taxon>Eukaryota</taxon>
        <taxon>Viridiplantae</taxon>
        <taxon>Streptophyta</taxon>
        <taxon>Embryophyta</taxon>
        <taxon>Tracheophyta</taxon>
        <taxon>Spermatophyta</taxon>
        <taxon>Magnoliopsida</taxon>
        <taxon>eudicotyledons</taxon>
        <taxon>Gunneridae</taxon>
        <taxon>Pentapetalae</taxon>
        <taxon>asterids</taxon>
        <taxon>lamiids</taxon>
        <taxon>Lamiales</taxon>
        <taxon>Orobanchaceae</taxon>
        <taxon>Buchnereae</taxon>
        <taxon>Striga</taxon>
    </lineage>
</organism>
<dbReference type="PANTHER" id="PTHR31672">
    <property type="entry name" value="BNACNNG10540D PROTEIN"/>
    <property type="match status" value="1"/>
</dbReference>
<sequence>MLRQPPPPRLPKAAGKEEGSAQVAPFKFLLPQDDQIIGGRTFYLRRCKRKRPTEIDSLSDELLMEVLARIPIGQDIYEARLVCRKWYHIIHTRDFMRFYLQHATYVLLFKCTILGSFLMLPQGGARVEISRLRYKRKRPITSSCNGLWLENQVGDIDNLYAVNPATGQVVLLPPLVKRVQVGFHAIGYVPASMEYKAVVFWPQSALCEKRYCYILNVGVDKLWRKVEFEFTTPLRKNHLMISEGFMHWTHPPTNEVLTLNLETEIFTETPGPPPVAGTRYVDNIYLSTGRYLSILRRSGDYSWEIWEMSRPERGEWRKKADFSLEAHKGRFEELGILHEEFLTPVGWVKYSELLALKCVDGEHPNVVFLYNIVTQEFDKMELPFYIGMCNTMVHKSSLEWLDAAV</sequence>
<dbReference type="Pfam" id="PF08268">
    <property type="entry name" value="FBA_3"/>
    <property type="match status" value="1"/>
</dbReference>
<keyword evidence="3" id="KW-1185">Reference proteome</keyword>
<dbReference type="NCBIfam" id="TIGR01640">
    <property type="entry name" value="F_box_assoc_1"/>
    <property type="match status" value="1"/>
</dbReference>
<dbReference type="Proteomes" id="UP001153555">
    <property type="component" value="Unassembled WGS sequence"/>
</dbReference>
<accession>A0A9N7NHW7</accession>
<protein>
    <recommendedName>
        <fullName evidence="1">F-box domain-containing protein</fullName>
    </recommendedName>
</protein>
<evidence type="ECO:0000313" key="2">
    <source>
        <dbReference type="EMBL" id="CAA0834835.1"/>
    </source>
</evidence>